<evidence type="ECO:0000313" key="5">
    <source>
        <dbReference type="Proteomes" id="UP000292209"/>
    </source>
</evidence>
<keyword evidence="4" id="KW-0418">Kinase</keyword>
<dbReference type="SUPFAM" id="SSF55874">
    <property type="entry name" value="ATPase domain of HSP90 chaperone/DNA topoisomerase II/histidine kinase"/>
    <property type="match status" value="1"/>
</dbReference>
<accession>A0A4Q7P793</accession>
<proteinExistence type="predicted"/>
<keyword evidence="4" id="KW-0808">Transferase</keyword>
<dbReference type="Proteomes" id="UP000292209">
    <property type="component" value="Unassembled WGS sequence"/>
</dbReference>
<name>A0A4Q7P793_9BACT</name>
<protein>
    <recommendedName>
        <fullName evidence="2">histidine kinase</fullName>
        <ecNumber evidence="2">2.7.13.3</ecNumber>
    </recommendedName>
</protein>
<dbReference type="PANTHER" id="PTHR43065:SF42">
    <property type="entry name" value="TWO-COMPONENT SENSOR PPRA"/>
    <property type="match status" value="1"/>
</dbReference>
<dbReference type="EMBL" id="SGXG01000001">
    <property type="protein sequence ID" value="RZS95667.1"/>
    <property type="molecule type" value="Genomic_DNA"/>
</dbReference>
<feature type="domain" description="Histidine kinase" evidence="3">
    <location>
        <begin position="1"/>
        <end position="202"/>
    </location>
</feature>
<dbReference type="InterPro" id="IPR036890">
    <property type="entry name" value="HATPase_C_sf"/>
</dbReference>
<evidence type="ECO:0000256" key="2">
    <source>
        <dbReference type="ARBA" id="ARBA00012438"/>
    </source>
</evidence>
<dbReference type="InterPro" id="IPR004358">
    <property type="entry name" value="Sig_transdc_His_kin-like_C"/>
</dbReference>
<organism evidence="4 5">
    <name type="scientific">Cecembia calidifontis</name>
    <dbReference type="NCBI Taxonomy" id="1187080"/>
    <lineage>
        <taxon>Bacteria</taxon>
        <taxon>Pseudomonadati</taxon>
        <taxon>Bacteroidota</taxon>
        <taxon>Cytophagia</taxon>
        <taxon>Cytophagales</taxon>
        <taxon>Cyclobacteriaceae</taxon>
        <taxon>Cecembia</taxon>
    </lineage>
</organism>
<dbReference type="PRINTS" id="PR00344">
    <property type="entry name" value="BCTRLSENSOR"/>
</dbReference>
<dbReference type="PROSITE" id="PS50109">
    <property type="entry name" value="HIS_KIN"/>
    <property type="match status" value="1"/>
</dbReference>
<gene>
    <name evidence="4" type="ORF">BC751_1204</name>
</gene>
<dbReference type="PANTHER" id="PTHR43065">
    <property type="entry name" value="SENSOR HISTIDINE KINASE"/>
    <property type="match status" value="1"/>
</dbReference>
<comment type="caution">
    <text evidence="4">The sequence shown here is derived from an EMBL/GenBank/DDBJ whole genome shotgun (WGS) entry which is preliminary data.</text>
</comment>
<evidence type="ECO:0000313" key="4">
    <source>
        <dbReference type="EMBL" id="RZS95667.1"/>
    </source>
</evidence>
<dbReference type="GO" id="GO:0004673">
    <property type="term" value="F:protein histidine kinase activity"/>
    <property type="evidence" value="ECO:0007669"/>
    <property type="project" value="UniProtKB-EC"/>
</dbReference>
<dbReference type="InterPro" id="IPR005467">
    <property type="entry name" value="His_kinase_dom"/>
</dbReference>
<dbReference type="Gene3D" id="3.30.565.10">
    <property type="entry name" value="Histidine kinase-like ATPase, C-terminal domain"/>
    <property type="match status" value="1"/>
</dbReference>
<dbReference type="Pfam" id="PF02518">
    <property type="entry name" value="HATPase_c"/>
    <property type="match status" value="1"/>
</dbReference>
<sequence length="202" mass="22388">MEDEILEDIKQNLEKIQQHGKRADSIVKGMLQHSRSGTGEMEITDINELVNEFLKLSYHGLRAKDKSFNADFQLDLEPGLPKIAVMPQEISRVLLNLINNAFYAVTEKAKKDVKEYHPLVTVSTRKKGKNIEIAVKDNGNGIPAHLKDKIFQPFFTTKPTGQGTGLGLSLSYDILKAHGGNITVSSQEGLGTVFTIELPQDS</sequence>
<keyword evidence="5" id="KW-1185">Reference proteome</keyword>
<dbReference type="Gene3D" id="1.10.287.130">
    <property type="match status" value="1"/>
</dbReference>
<reference evidence="4 5" key="1">
    <citation type="submission" date="2019-02" db="EMBL/GenBank/DDBJ databases">
        <title>Genomic Encyclopedia of Archaeal and Bacterial Type Strains, Phase II (KMG-II): from individual species to whole genera.</title>
        <authorList>
            <person name="Goeker M."/>
        </authorList>
    </citation>
    <scope>NUCLEOTIDE SEQUENCE [LARGE SCALE GENOMIC DNA]</scope>
    <source>
        <strain evidence="4 5">DSM 21411</strain>
    </source>
</reference>
<comment type="catalytic activity">
    <reaction evidence="1">
        <text>ATP + protein L-histidine = ADP + protein N-phospho-L-histidine.</text>
        <dbReference type="EC" id="2.7.13.3"/>
    </reaction>
</comment>
<dbReference type="SMART" id="SM00387">
    <property type="entry name" value="HATPase_c"/>
    <property type="match status" value="1"/>
</dbReference>
<dbReference type="EC" id="2.7.13.3" evidence="2"/>
<evidence type="ECO:0000256" key="1">
    <source>
        <dbReference type="ARBA" id="ARBA00000085"/>
    </source>
</evidence>
<evidence type="ECO:0000259" key="3">
    <source>
        <dbReference type="PROSITE" id="PS50109"/>
    </source>
</evidence>
<dbReference type="InterPro" id="IPR003594">
    <property type="entry name" value="HATPase_dom"/>
</dbReference>
<dbReference type="AlphaFoldDB" id="A0A4Q7P793"/>